<evidence type="ECO:0000313" key="1">
    <source>
        <dbReference type="EMBL" id="CRG85270.1"/>
    </source>
</evidence>
<proteinExistence type="predicted"/>
<gene>
    <name evidence="1" type="ORF">PRELSG_0007100</name>
</gene>
<name>A0A1J1GKX0_PLARL</name>
<dbReference type="GeneID" id="39733986"/>
<evidence type="ECO:0000313" key="2">
    <source>
        <dbReference type="Proteomes" id="UP000220158"/>
    </source>
</evidence>
<dbReference type="AlphaFoldDB" id="A0A1J1GKX0"/>
<sequence>NICISQELQEGNPYLFLEEISSNIHTRENSPSMRNFIDAVNIEKDEILSTLSDSQIQPVNLHLEHENSTIHTETESSSISLMGTENVEYEDYVELQNALGGILRTLPDSQIPFNLPLEYENSTIHTEIESSSISLMGTENEKHKDSYNSQPILNYSSVTSNYLKGEFLNLLSEDQCSTINYEDIIPTTSNLMIPENVGNEEYIELQIIPVDFPIEKHATTINYNEDMSSVDEIEQISGEYMGNEKNEEKLDEQIREENIFEEKNFFDDLSVINSSIDISSDNKNSYKKKGKKRSYEDIDNLGDHNIEEDICIEPKKNYVYNQIAEDFVLSLSNIFKIQINCLPDNVVPSLQKLRDILSDDNKSTNNNIEKKININILPLREIITEEIKKINPSDLRAIKEYYDKNIEGEKLLRIINNNILLFRHKTNHKFNIKAMYERINKILKIFEDLAIEHENLRDLYNLKSAIVNNLMYNKLFSIAFIQPSRVFKRIFEILKCMDKLIECSEKSIKNGFKLIDCDYFRTTQKIIFSLHKSMTATIASNLIKIDDILKTLNLSYKDHDIIVKTIFYFFKKENVKNKEKLKLYINKPYEKNSLEAIYNFLLEEEKNVTYYYNEAFKIFNLNLSDKNRGSMIFDDLINNRNTADSLFSLYETLIKLIGGLFFKKQLTIIMNIRRSLLNMSLLRKRKNISDAKNLNKEHQLDLLSQIEKEKCKMEKIKLNIRNLYLLVTTKNEIKRIQVSSSLINKINEIISILRFICKIKYKDIDKIDLNKKKRAGMENILLALYYANQRLSKFTESEIQ</sequence>
<feature type="non-terminal residue" evidence="1">
    <location>
        <position position="1"/>
    </location>
</feature>
<dbReference type="VEuPathDB" id="PlasmoDB:PRELSG_0007100"/>
<reference evidence="1 2" key="1">
    <citation type="submission" date="2015-04" db="EMBL/GenBank/DDBJ databases">
        <authorList>
            <consortium name="Pathogen Informatics"/>
        </authorList>
    </citation>
    <scope>NUCLEOTIDE SEQUENCE [LARGE SCALE GENOMIC DNA]</scope>
    <source>
        <strain evidence="1 2">SGS1</strain>
    </source>
</reference>
<accession>A0A1J1GKX0</accession>
<dbReference type="Proteomes" id="UP000220158">
    <property type="component" value="Unassembled WGS sequence"/>
</dbReference>
<keyword evidence="2" id="KW-1185">Reference proteome</keyword>
<protein>
    <submittedName>
        <fullName evidence="1">Fam-j protein</fullName>
    </submittedName>
</protein>
<dbReference type="RefSeq" id="XP_028531265.1">
    <property type="nucleotide sequence ID" value="XM_028676812.1"/>
</dbReference>
<dbReference type="EMBL" id="CVMU01000386">
    <property type="protein sequence ID" value="CRG85270.1"/>
    <property type="molecule type" value="Genomic_DNA"/>
</dbReference>
<organism evidence="1 2">
    <name type="scientific">Plasmodium relictum</name>
    <dbReference type="NCBI Taxonomy" id="85471"/>
    <lineage>
        <taxon>Eukaryota</taxon>
        <taxon>Sar</taxon>
        <taxon>Alveolata</taxon>
        <taxon>Apicomplexa</taxon>
        <taxon>Aconoidasida</taxon>
        <taxon>Haemosporida</taxon>
        <taxon>Plasmodiidae</taxon>
        <taxon>Plasmodium</taxon>
        <taxon>Plasmodium (Haemamoeba)</taxon>
    </lineage>
</organism>
<dbReference type="KEGG" id="prel:PRELSG_0007100"/>